<feature type="compositionally biased region" description="Gly residues" evidence="5">
    <location>
        <begin position="416"/>
        <end position="428"/>
    </location>
</feature>
<dbReference type="EMBL" id="JACCFO010000001">
    <property type="protein sequence ID" value="NYI93898.1"/>
    <property type="molecule type" value="Genomic_DNA"/>
</dbReference>
<keyword evidence="3 6" id="KW-1133">Transmembrane helix</keyword>
<dbReference type="GO" id="GO:0005886">
    <property type="term" value="C:plasma membrane"/>
    <property type="evidence" value="ECO:0007669"/>
    <property type="project" value="UniProtKB-SubCell"/>
</dbReference>
<dbReference type="InterPro" id="IPR036259">
    <property type="entry name" value="MFS_trans_sf"/>
</dbReference>
<dbReference type="InterPro" id="IPR020846">
    <property type="entry name" value="MFS_dom"/>
</dbReference>
<feature type="transmembrane region" description="Helical" evidence="6">
    <location>
        <begin position="108"/>
        <end position="126"/>
    </location>
</feature>
<dbReference type="InterPro" id="IPR051788">
    <property type="entry name" value="MFS_Transporter"/>
</dbReference>
<feature type="transmembrane region" description="Helical" evidence="6">
    <location>
        <begin position="223"/>
        <end position="240"/>
    </location>
</feature>
<feature type="transmembrane region" description="Helical" evidence="6">
    <location>
        <begin position="375"/>
        <end position="396"/>
    </location>
</feature>
<feature type="transmembrane region" description="Helical" evidence="6">
    <location>
        <begin position="260"/>
        <end position="281"/>
    </location>
</feature>
<evidence type="ECO:0000313" key="8">
    <source>
        <dbReference type="EMBL" id="NYI93898.1"/>
    </source>
</evidence>
<feature type="transmembrane region" description="Helical" evidence="6">
    <location>
        <begin position="20"/>
        <end position="40"/>
    </location>
</feature>
<dbReference type="PANTHER" id="PTHR23514">
    <property type="entry name" value="BYPASS OF STOP CODON PROTEIN 6"/>
    <property type="match status" value="1"/>
</dbReference>
<feature type="transmembrane region" description="Helical" evidence="6">
    <location>
        <begin position="288"/>
        <end position="309"/>
    </location>
</feature>
<keyword evidence="2 6" id="KW-0812">Transmembrane</keyword>
<dbReference type="GO" id="GO:0022857">
    <property type="term" value="F:transmembrane transporter activity"/>
    <property type="evidence" value="ECO:0007669"/>
    <property type="project" value="InterPro"/>
</dbReference>
<keyword evidence="9" id="KW-1185">Reference proteome</keyword>
<organism evidence="8 9">
    <name type="scientific">Streptomonospora nanhaiensis</name>
    <dbReference type="NCBI Taxonomy" id="1323731"/>
    <lineage>
        <taxon>Bacteria</taxon>
        <taxon>Bacillati</taxon>
        <taxon>Actinomycetota</taxon>
        <taxon>Actinomycetes</taxon>
        <taxon>Streptosporangiales</taxon>
        <taxon>Nocardiopsidaceae</taxon>
        <taxon>Streptomonospora</taxon>
    </lineage>
</organism>
<evidence type="ECO:0000259" key="7">
    <source>
        <dbReference type="PROSITE" id="PS50850"/>
    </source>
</evidence>
<dbReference type="Pfam" id="PF07690">
    <property type="entry name" value="MFS_1"/>
    <property type="match status" value="1"/>
</dbReference>
<evidence type="ECO:0000256" key="2">
    <source>
        <dbReference type="ARBA" id="ARBA00022692"/>
    </source>
</evidence>
<evidence type="ECO:0000256" key="4">
    <source>
        <dbReference type="ARBA" id="ARBA00023136"/>
    </source>
</evidence>
<feature type="transmembrane region" description="Helical" evidence="6">
    <location>
        <begin position="147"/>
        <end position="168"/>
    </location>
</feature>
<dbReference type="AlphaFoldDB" id="A0A853BEP0"/>
<accession>A0A853BEP0</accession>
<dbReference type="InterPro" id="IPR011701">
    <property type="entry name" value="MFS"/>
</dbReference>
<dbReference type="PANTHER" id="PTHR23514:SF13">
    <property type="entry name" value="INNER MEMBRANE PROTEIN YBJJ"/>
    <property type="match status" value="1"/>
</dbReference>
<feature type="region of interest" description="Disordered" evidence="5">
    <location>
        <begin position="408"/>
        <end position="428"/>
    </location>
</feature>
<reference evidence="8 9" key="1">
    <citation type="submission" date="2020-07" db="EMBL/GenBank/DDBJ databases">
        <title>Sequencing the genomes of 1000 actinobacteria strains.</title>
        <authorList>
            <person name="Klenk H.-P."/>
        </authorList>
    </citation>
    <scope>NUCLEOTIDE SEQUENCE [LARGE SCALE GENOMIC DNA]</scope>
    <source>
        <strain evidence="8 9">DSM 45927</strain>
    </source>
</reference>
<evidence type="ECO:0000256" key="3">
    <source>
        <dbReference type="ARBA" id="ARBA00022989"/>
    </source>
</evidence>
<gene>
    <name evidence="8" type="ORF">HNR12_000175</name>
</gene>
<dbReference type="CDD" id="cd17393">
    <property type="entry name" value="MFS_MosC_like"/>
    <property type="match status" value="1"/>
</dbReference>
<dbReference type="SUPFAM" id="SSF103473">
    <property type="entry name" value="MFS general substrate transporter"/>
    <property type="match status" value="1"/>
</dbReference>
<evidence type="ECO:0000256" key="6">
    <source>
        <dbReference type="SAM" id="Phobius"/>
    </source>
</evidence>
<keyword evidence="4 6" id="KW-0472">Membrane</keyword>
<proteinExistence type="predicted"/>
<comment type="subcellular location">
    <subcellularLocation>
        <location evidence="1">Cell membrane</location>
        <topology evidence="1">Multi-pass membrane protein</topology>
    </subcellularLocation>
</comment>
<dbReference type="Proteomes" id="UP000575985">
    <property type="component" value="Unassembled WGS sequence"/>
</dbReference>
<feature type="transmembrane region" description="Helical" evidence="6">
    <location>
        <begin position="52"/>
        <end position="72"/>
    </location>
</feature>
<protein>
    <submittedName>
        <fullName evidence="8">MFS family permease</fullName>
    </submittedName>
</protein>
<feature type="transmembrane region" description="Helical" evidence="6">
    <location>
        <begin position="351"/>
        <end position="369"/>
    </location>
</feature>
<name>A0A853BEP0_9ACTN</name>
<feature type="domain" description="Major facilitator superfamily (MFS) profile" evidence="7">
    <location>
        <begin position="18"/>
        <end position="404"/>
    </location>
</feature>
<feature type="transmembrane region" description="Helical" evidence="6">
    <location>
        <begin position="84"/>
        <end position="102"/>
    </location>
</feature>
<evidence type="ECO:0000256" key="1">
    <source>
        <dbReference type="ARBA" id="ARBA00004651"/>
    </source>
</evidence>
<sequence length="428" mass="42899">MVAVDRRSGAPDTTARRARLAVAVLFLANGFSYANIVPWLPTIKAELELSNAALGTAIGAMPLGALLTGMLAGPLIARFGSGRVAVASGVLIAAVLPLVAIAPAWWALALSLFAVGWLDAWMDSAMNTHGLRVQRRYGRTIINAFHGLWSVAAVAGGLVGSTMAGWGVPRPAHLLGVAVLIAVALLVSARFLLPGRDRDDDPAEAHEAPAGGRRRGWGVPARSVGLLLVLSVFLMMAGAIEDSAASWGAVYMRDELAAPLLMAGLPFVACQAMMTLGRIVGDRVTDRFGAVAVARAGALLSGAGLSAALLLSEPIAAVVGFGAMGLGVSILFPLALAAAGEIPGLRGGHGVALAAWLARAGFLGVPPLIGVVADAASLTAGLWMIPAACLVAAVLAGSLRPGAGARAGAAADGVSGASGGAGRGPGSR</sequence>
<feature type="transmembrane region" description="Helical" evidence="6">
    <location>
        <begin position="315"/>
        <end position="339"/>
    </location>
</feature>
<evidence type="ECO:0000313" key="9">
    <source>
        <dbReference type="Proteomes" id="UP000575985"/>
    </source>
</evidence>
<evidence type="ECO:0000256" key="5">
    <source>
        <dbReference type="SAM" id="MobiDB-lite"/>
    </source>
</evidence>
<dbReference type="Gene3D" id="1.20.1250.20">
    <property type="entry name" value="MFS general substrate transporter like domains"/>
    <property type="match status" value="1"/>
</dbReference>
<feature type="transmembrane region" description="Helical" evidence="6">
    <location>
        <begin position="174"/>
        <end position="193"/>
    </location>
</feature>
<comment type="caution">
    <text evidence="8">The sequence shown here is derived from an EMBL/GenBank/DDBJ whole genome shotgun (WGS) entry which is preliminary data.</text>
</comment>
<dbReference type="PROSITE" id="PS50850">
    <property type="entry name" value="MFS"/>
    <property type="match status" value="1"/>
</dbReference>